<keyword evidence="5" id="KW-1185">Reference proteome</keyword>
<dbReference type="InterPro" id="IPR038672">
    <property type="entry name" value="CpcT/CpeT_sf"/>
</dbReference>
<keyword evidence="2 3" id="KW-0456">Lyase</keyword>
<evidence type="ECO:0000313" key="5">
    <source>
        <dbReference type="Proteomes" id="UP000008206"/>
    </source>
</evidence>
<accession>E0U5Z9</accession>
<dbReference type="CDD" id="cd16338">
    <property type="entry name" value="CpcT"/>
    <property type="match status" value="1"/>
</dbReference>
<dbReference type="STRING" id="497965.Cyan7822_5227"/>
<dbReference type="eggNOG" id="ENOG502ZC00">
    <property type="taxonomic scope" value="Bacteria"/>
</dbReference>
<dbReference type="Proteomes" id="UP000008206">
    <property type="component" value="Chromosome"/>
</dbReference>
<evidence type="ECO:0000313" key="4">
    <source>
        <dbReference type="EMBL" id="ADN17108.1"/>
    </source>
</evidence>
<dbReference type="GO" id="GO:0017006">
    <property type="term" value="P:protein-tetrapyrrole linkage"/>
    <property type="evidence" value="ECO:0007669"/>
    <property type="project" value="UniProtKB-UniRule"/>
</dbReference>
<dbReference type="HAMAP" id="MF_01460">
    <property type="entry name" value="Chrphore_lyase_CpxT"/>
    <property type="match status" value="1"/>
</dbReference>
<organism evidence="4 5">
    <name type="scientific">Gloeothece verrucosa (strain PCC 7822)</name>
    <name type="common">Cyanothece sp. (strain PCC 7822)</name>
    <dbReference type="NCBI Taxonomy" id="497965"/>
    <lineage>
        <taxon>Bacteria</taxon>
        <taxon>Bacillati</taxon>
        <taxon>Cyanobacteriota</taxon>
        <taxon>Cyanophyceae</taxon>
        <taxon>Oscillatoriophycideae</taxon>
        <taxon>Chroococcales</taxon>
        <taxon>Aphanothecaceae</taxon>
        <taxon>Gloeothece</taxon>
        <taxon>Gloeothece verrucosa</taxon>
    </lineage>
</organism>
<comment type="similarity">
    <text evidence="1 3">Belongs to the CpcT/CpeT biliprotein lyase family.</text>
</comment>
<dbReference type="EC" id="4.-.-.-" evidence="3"/>
<evidence type="ECO:0000256" key="1">
    <source>
        <dbReference type="ARBA" id="ARBA00008206"/>
    </source>
</evidence>
<comment type="function">
    <text evidence="3">Covalently attaches a chromophore to Cys residue(s) of phycobiliproteins.</text>
</comment>
<dbReference type="Gene3D" id="2.40.128.590">
    <property type="entry name" value="CpcT/CpeT domain"/>
    <property type="match status" value="1"/>
</dbReference>
<name>E0U5Z9_GLOV7</name>
<evidence type="ECO:0000256" key="3">
    <source>
        <dbReference type="HAMAP-Rule" id="MF_01460"/>
    </source>
</evidence>
<dbReference type="PANTHER" id="PTHR35137">
    <property type="entry name" value="CHROMOPHORE LYASE CRL, CHLOROPLASTIC"/>
    <property type="match status" value="1"/>
</dbReference>
<dbReference type="KEGG" id="cyj:Cyan7822_5227"/>
<proteinExistence type="inferred from homology"/>
<dbReference type="HOGENOM" id="CLU_092589_0_0_3"/>
<dbReference type="OrthoDB" id="509174at2"/>
<dbReference type="GO" id="GO:0016829">
    <property type="term" value="F:lyase activity"/>
    <property type="evidence" value="ECO:0007669"/>
    <property type="project" value="UniProtKB-KW"/>
</dbReference>
<dbReference type="Pfam" id="PF06206">
    <property type="entry name" value="CpeT"/>
    <property type="match status" value="1"/>
</dbReference>
<dbReference type="PANTHER" id="PTHR35137:SF1">
    <property type="entry name" value="CHROMOPHORE LYASE CRL, CHLOROPLASTIC"/>
    <property type="match status" value="1"/>
</dbReference>
<sequence>MNNKLAPELITLGRYLAGEFENRPQAMESAAWFVHLRLWLRPVPLFTEDSITLFAEQASIVNLDQPYRPRLWRLRQVSTSPVCLQVEHYMFKDISPVQGLGRKPELLQQLTLEQVECLTAPGCTLKVESNQLAGNHYHFKALAVSESPCAFSYQGQSFQVSLGFEVNSQELKTYDKGIDINTGRAIWGALMGPYCYQKQVDFSEELN</sequence>
<dbReference type="AlphaFoldDB" id="E0U5Z9"/>
<dbReference type="EMBL" id="CP002198">
    <property type="protein sequence ID" value="ADN17108.1"/>
    <property type="molecule type" value="Genomic_DNA"/>
</dbReference>
<dbReference type="InterPro" id="IPR010404">
    <property type="entry name" value="CpcT/CpeT"/>
</dbReference>
<dbReference type="RefSeq" id="WP_013325146.1">
    <property type="nucleotide sequence ID" value="NC_014501.1"/>
</dbReference>
<protein>
    <recommendedName>
        <fullName evidence="3">Chromophore lyase CpcT/CpeT</fullName>
        <ecNumber evidence="3">4.-.-.-</ecNumber>
    </recommendedName>
</protein>
<evidence type="ECO:0000256" key="2">
    <source>
        <dbReference type="ARBA" id="ARBA00023239"/>
    </source>
</evidence>
<reference evidence="5" key="1">
    <citation type="journal article" date="2011" name="MBio">
        <title>Novel metabolic attributes of the genus Cyanothece, comprising a group of unicellular nitrogen-fixing Cyanobacteria.</title>
        <authorList>
            <person name="Bandyopadhyay A."/>
            <person name="Elvitigala T."/>
            <person name="Welsh E."/>
            <person name="Stockel J."/>
            <person name="Liberton M."/>
            <person name="Min H."/>
            <person name="Sherman L.A."/>
            <person name="Pakrasi H.B."/>
        </authorList>
    </citation>
    <scope>NUCLEOTIDE SEQUENCE [LARGE SCALE GENOMIC DNA]</scope>
    <source>
        <strain evidence="5">PCC 7822</strain>
    </source>
</reference>
<gene>
    <name evidence="3" type="primary">cpcT</name>
    <name evidence="4" type="ordered locus">Cyan7822_5227</name>
</gene>